<evidence type="ECO:0000259" key="6">
    <source>
        <dbReference type="Pfam" id="PF00496"/>
    </source>
</evidence>
<dbReference type="CDD" id="cd00995">
    <property type="entry name" value="PBP2_NikA_DppA_OppA_like"/>
    <property type="match status" value="1"/>
</dbReference>
<reference evidence="7 8" key="1">
    <citation type="submission" date="2016-11" db="EMBL/GenBank/DDBJ databases">
        <authorList>
            <person name="Jaros S."/>
            <person name="Januszkiewicz K."/>
            <person name="Wedrychowicz H."/>
        </authorList>
    </citation>
    <scope>NUCLEOTIDE SEQUENCE [LARGE SCALE GENOMIC DNA]</scope>
    <source>
        <strain evidence="7 8">DSM 17137</strain>
    </source>
</reference>
<keyword evidence="3" id="KW-0813">Transport</keyword>
<proteinExistence type="inferred from homology"/>
<dbReference type="Proteomes" id="UP000184533">
    <property type="component" value="Unassembled WGS sequence"/>
</dbReference>
<dbReference type="Gene3D" id="3.40.190.10">
    <property type="entry name" value="Periplasmic binding protein-like II"/>
    <property type="match status" value="1"/>
</dbReference>
<dbReference type="OrthoDB" id="9803988at2"/>
<feature type="domain" description="Solute-binding protein family 5" evidence="6">
    <location>
        <begin position="249"/>
        <end position="534"/>
    </location>
</feature>
<name>A0A1M4XAF5_9HYPH</name>
<feature type="chain" id="PRO_5012680066" evidence="5">
    <location>
        <begin position="28"/>
        <end position="541"/>
    </location>
</feature>
<comment type="subcellular location">
    <subcellularLocation>
        <location evidence="1">Periplasm</location>
    </subcellularLocation>
</comment>
<dbReference type="GO" id="GO:0042938">
    <property type="term" value="P:dipeptide transport"/>
    <property type="evidence" value="ECO:0007669"/>
    <property type="project" value="TreeGrafter"/>
</dbReference>
<dbReference type="SUPFAM" id="SSF53850">
    <property type="entry name" value="Periplasmic binding protein-like II"/>
    <property type="match status" value="2"/>
</dbReference>
<evidence type="ECO:0000256" key="1">
    <source>
        <dbReference type="ARBA" id="ARBA00004418"/>
    </source>
</evidence>
<protein>
    <submittedName>
        <fullName evidence="7">Peptide/nickel transport system substrate-binding protein</fullName>
    </submittedName>
</protein>
<gene>
    <name evidence="7" type="ORF">SAMN02745223_01384</name>
</gene>
<dbReference type="Pfam" id="PF00496">
    <property type="entry name" value="SBP_bac_5"/>
    <property type="match status" value="1"/>
</dbReference>
<dbReference type="GO" id="GO:0030288">
    <property type="term" value="C:outer membrane-bounded periplasmic space"/>
    <property type="evidence" value="ECO:0007669"/>
    <property type="project" value="TreeGrafter"/>
</dbReference>
<dbReference type="InterPro" id="IPR000914">
    <property type="entry name" value="SBP_5_dom"/>
</dbReference>
<dbReference type="GO" id="GO:1904680">
    <property type="term" value="F:peptide transmembrane transporter activity"/>
    <property type="evidence" value="ECO:0007669"/>
    <property type="project" value="TreeGrafter"/>
</dbReference>
<evidence type="ECO:0000256" key="4">
    <source>
        <dbReference type="ARBA" id="ARBA00022729"/>
    </source>
</evidence>
<evidence type="ECO:0000256" key="5">
    <source>
        <dbReference type="SAM" id="SignalP"/>
    </source>
</evidence>
<evidence type="ECO:0000313" key="8">
    <source>
        <dbReference type="Proteomes" id="UP000184533"/>
    </source>
</evidence>
<dbReference type="AlphaFoldDB" id="A0A1M4XAF5"/>
<evidence type="ECO:0000256" key="3">
    <source>
        <dbReference type="ARBA" id="ARBA00022448"/>
    </source>
</evidence>
<dbReference type="RefSeq" id="WP_160300088.1">
    <property type="nucleotide sequence ID" value="NZ_FQVC01000003.1"/>
</dbReference>
<dbReference type="PANTHER" id="PTHR30290">
    <property type="entry name" value="PERIPLASMIC BINDING COMPONENT OF ABC TRANSPORTER"/>
    <property type="match status" value="1"/>
</dbReference>
<comment type="similarity">
    <text evidence="2">Belongs to the bacterial solute-binding protein 5 family.</text>
</comment>
<accession>A0A1M4XAF5</accession>
<evidence type="ECO:0000256" key="2">
    <source>
        <dbReference type="ARBA" id="ARBA00005695"/>
    </source>
</evidence>
<dbReference type="InterPro" id="IPR039424">
    <property type="entry name" value="SBP_5"/>
</dbReference>
<organism evidence="7 8">
    <name type="scientific">Devosia limi DSM 17137</name>
    <dbReference type="NCBI Taxonomy" id="1121477"/>
    <lineage>
        <taxon>Bacteria</taxon>
        <taxon>Pseudomonadati</taxon>
        <taxon>Pseudomonadota</taxon>
        <taxon>Alphaproteobacteria</taxon>
        <taxon>Hyphomicrobiales</taxon>
        <taxon>Devosiaceae</taxon>
        <taxon>Devosia</taxon>
    </lineage>
</organism>
<dbReference type="Gene3D" id="3.10.105.10">
    <property type="entry name" value="Dipeptide-binding Protein, Domain 3"/>
    <property type="match status" value="2"/>
</dbReference>
<dbReference type="PANTHER" id="PTHR30290:SF10">
    <property type="entry name" value="PERIPLASMIC OLIGOPEPTIDE-BINDING PROTEIN-RELATED"/>
    <property type="match status" value="1"/>
</dbReference>
<sequence length="541" mass="59607">MKHSIRSWRAMALLPMSIALMTGTAHAQALGEPVPELQIAYYASDMGPMYEQSARVMSEEWAKLGLSFQLQPVQFSAFISNIMVGGGLEDMAVFTVGADPDRVDPTYWLYDLGACGARRNGAKWCDEEFTALATAQRSQVDQAQRLETVYAAQQRFYDQAPWWPATNTVYGILWNSDKWENVTSPAPVAAHEGLVDPWLSAVPKTDDRILDWAYLEDVTTYNPLAEEGAVGWLRFVYDTFAKNNAQGETVPWAAESWEFTDPQTVRIVLRDGMTFHDGKPVTAADAAFTINMVVEAQPPAMSSRIANLESAEVIDERTFEVKLKTSDAAFVTTVLTYLFILPEHLWADYEGDVTARDVIADGVAIGSGPFKFKTWRMNEVHELDTNTAHFNAPQYDGLRRLALGQADAIRSAMLSGAADIATTVLPVAAMSDLAVQEASLDFLEIPSHGSLLVWLNNEKAPFTDLAFREALRLATNKQRAAIEGWLGFAVPAGEGSVPTQLGMWHNSDLAPIPFDIDAARATLEAAGYGWDAQGRLHYPPN</sequence>
<keyword evidence="4 5" id="KW-0732">Signal</keyword>
<evidence type="ECO:0000313" key="7">
    <source>
        <dbReference type="EMBL" id="SHE90375.1"/>
    </source>
</evidence>
<feature type="signal peptide" evidence="5">
    <location>
        <begin position="1"/>
        <end position="27"/>
    </location>
</feature>
<dbReference type="EMBL" id="FQVC01000003">
    <property type="protein sequence ID" value="SHE90375.1"/>
    <property type="molecule type" value="Genomic_DNA"/>
</dbReference>